<dbReference type="EMBL" id="CM044705">
    <property type="protein sequence ID" value="KAI5665208.1"/>
    <property type="molecule type" value="Genomic_DNA"/>
</dbReference>
<dbReference type="Proteomes" id="UP001060085">
    <property type="component" value="Linkage Group LG05"/>
</dbReference>
<proteinExistence type="predicted"/>
<accession>A0ACC0AZ62</accession>
<name>A0ACC0AZ62_CATRO</name>
<evidence type="ECO:0000313" key="2">
    <source>
        <dbReference type="Proteomes" id="UP001060085"/>
    </source>
</evidence>
<organism evidence="1 2">
    <name type="scientific">Catharanthus roseus</name>
    <name type="common">Madagascar periwinkle</name>
    <name type="synonym">Vinca rosea</name>
    <dbReference type="NCBI Taxonomy" id="4058"/>
    <lineage>
        <taxon>Eukaryota</taxon>
        <taxon>Viridiplantae</taxon>
        <taxon>Streptophyta</taxon>
        <taxon>Embryophyta</taxon>
        <taxon>Tracheophyta</taxon>
        <taxon>Spermatophyta</taxon>
        <taxon>Magnoliopsida</taxon>
        <taxon>eudicotyledons</taxon>
        <taxon>Gunneridae</taxon>
        <taxon>Pentapetalae</taxon>
        <taxon>asterids</taxon>
        <taxon>lamiids</taxon>
        <taxon>Gentianales</taxon>
        <taxon>Apocynaceae</taxon>
        <taxon>Rauvolfioideae</taxon>
        <taxon>Vinceae</taxon>
        <taxon>Catharanthinae</taxon>
        <taxon>Catharanthus</taxon>
    </lineage>
</organism>
<keyword evidence="2" id="KW-1185">Reference proteome</keyword>
<comment type="caution">
    <text evidence="1">The sequence shown here is derived from an EMBL/GenBank/DDBJ whole genome shotgun (WGS) entry which is preliminary data.</text>
</comment>
<sequence>MAYAAVSSLLQTLQRLLQFPCILLQVKKLHIEMLFGKIREIQTLFDDFSSSNYRESTLLTIETALRGYKMELGYLILNLMLDDRAPLKLDDRTGLMLDMLDRRPSDVMKQIRKRLIYDVYHRTPKTVEKILAVLEEVPKMLQDNDCIEAGVKRFSHDMTECISSIDNSSSDSWLQPSFLQLIRQLKIVFRHWDSQKLKREINSLNAEAMRIMDLSHDLGFLLGVLADSANEQQNHEEEGSMSKCISNVVNKAENCLEELLLDYSIESSMRTLVTGELGLRMIIMFSRTLSKVMFDEQKGIQRVLLSTSQEIDSIKVKLKKINGDSTILGIKELQAKDTSMEGSRHDFRNQDIVVGLDDISNDIVDRLTLTGQIPKLEIVTITGMPGIGKTTLARKVFKHPYTAHYFYCHGWVTVSQVYRVRDLLLGLLCSVTQPTDDIFEKKTEKIAEYLYRSLKDKRYLIVMDDIWTVKAFDDVKKSFPDDRNGSRIVLTSRLKSVAISLNPKSPPYCLSLLSIDESWKLLQEKVFGKESCPPEFTDVGKQIVKKCQGLPLSIVVVAGHLSRISKTIECWKDIADNINSLVITDPEQCFEILALSYNHLPNHLKACYLYMGVFPEDCDIEVNKLINLWIAEGFLDLKSTKCLEEVGENYLEDLVDRSLVLVGKRSFNGKIKTCSLHDLLRELCLREAKKQSLMHVIRRDSLSFPDDINKEYRVVFHFYRDFYREIGSVLSVPSMRSDDINKEYRVGFHFYRDFYREIGSVLSVPSMRSFLCFSVGSGYTPNIFFSYLCFKLLRVLDISFLRFDNFPVQILNLVLLRYLALVVTYELPAQISELGNLQTLIIHGPWIKKQSGKSRILSLAYWHMPWLRHLYISVASCLRHPSIAKSFLANPLAFKDLRALCTINLRTLAAIQLGSCSKEVFEVMPYLKKLEIYESKGDYNAERSFYYLGNLVYLQQLETLKCSFYKRNRITRQKVCWDAFPSTLKKLSLSSSYLPWKDMTSIARLPNLEVLKLKNYAFHGFEWEPKEDDIFLRLKYLLIEETDLKWWIATRDYFPVLRHLLLRTCDFLEEIPFSIVEIPTLELIELHDCSESAELSAEEIKEQVDGVDVHIFSERVKNKSLNKKPLTS</sequence>
<evidence type="ECO:0000313" key="1">
    <source>
        <dbReference type="EMBL" id="KAI5665208.1"/>
    </source>
</evidence>
<protein>
    <submittedName>
        <fullName evidence="1">Uncharacterized protein</fullName>
    </submittedName>
</protein>
<reference evidence="2" key="1">
    <citation type="journal article" date="2023" name="Nat. Plants">
        <title>Single-cell RNA sequencing provides a high-resolution roadmap for understanding the multicellular compartmentation of specialized metabolism.</title>
        <authorList>
            <person name="Sun S."/>
            <person name="Shen X."/>
            <person name="Li Y."/>
            <person name="Li Y."/>
            <person name="Wang S."/>
            <person name="Li R."/>
            <person name="Zhang H."/>
            <person name="Shen G."/>
            <person name="Guo B."/>
            <person name="Wei J."/>
            <person name="Xu J."/>
            <person name="St-Pierre B."/>
            <person name="Chen S."/>
            <person name="Sun C."/>
        </authorList>
    </citation>
    <scope>NUCLEOTIDE SEQUENCE [LARGE SCALE GENOMIC DNA]</scope>
</reference>
<gene>
    <name evidence="1" type="ORF">M9H77_24531</name>
</gene>